<accession>A0A540WVT5</accession>
<dbReference type="Proteomes" id="UP000315369">
    <property type="component" value="Unassembled WGS sequence"/>
</dbReference>
<dbReference type="InterPro" id="IPR013506">
    <property type="entry name" value="Topo_IIA_bsu_dom2"/>
</dbReference>
<dbReference type="GO" id="GO:0005524">
    <property type="term" value="F:ATP binding"/>
    <property type="evidence" value="ECO:0007669"/>
    <property type="project" value="UniProtKB-KW"/>
</dbReference>
<evidence type="ECO:0000256" key="1">
    <source>
        <dbReference type="ARBA" id="ARBA00000185"/>
    </source>
</evidence>
<dbReference type="OrthoDB" id="5380834at2"/>
<feature type="domain" description="DNA topoisomerase type IIA subunit B" evidence="9">
    <location>
        <begin position="217"/>
        <end position="379"/>
    </location>
</feature>
<dbReference type="Gene3D" id="3.30.565.10">
    <property type="entry name" value="Histidine kinase-like ATPase, C-terminal domain"/>
    <property type="match status" value="1"/>
</dbReference>
<dbReference type="PANTHER" id="PTHR45866">
    <property type="entry name" value="DNA GYRASE/TOPOISOMERASE SUBUNIT B"/>
    <property type="match status" value="1"/>
</dbReference>
<keyword evidence="6" id="KW-0799">Topoisomerase</keyword>
<keyword evidence="11" id="KW-1185">Reference proteome</keyword>
<dbReference type="Gene3D" id="3.30.230.10">
    <property type="match status" value="1"/>
</dbReference>
<dbReference type="AlphaFoldDB" id="A0A540WVT5"/>
<organism evidence="10 11">
    <name type="scientific">Myxococcus llanfairpwllgwyngyllgogerychwyrndrobwllllantysiliogogogochensis</name>
    <dbReference type="NCBI Taxonomy" id="2590453"/>
    <lineage>
        <taxon>Bacteria</taxon>
        <taxon>Pseudomonadati</taxon>
        <taxon>Myxococcota</taxon>
        <taxon>Myxococcia</taxon>
        <taxon>Myxococcales</taxon>
        <taxon>Cystobacterineae</taxon>
        <taxon>Myxococcaceae</taxon>
        <taxon>Myxococcus</taxon>
    </lineage>
</organism>
<dbReference type="SUPFAM" id="SSF55874">
    <property type="entry name" value="ATPase domain of HSP90 chaperone/DNA topoisomerase II/histidine kinase"/>
    <property type="match status" value="1"/>
</dbReference>
<reference evidence="10 11" key="1">
    <citation type="submission" date="2019-06" db="EMBL/GenBank/DDBJ databases">
        <authorList>
            <person name="Livingstone P."/>
            <person name="Whitworth D."/>
        </authorList>
    </citation>
    <scope>NUCLEOTIDE SEQUENCE [LARGE SCALE GENOMIC DNA]</scope>
    <source>
        <strain evidence="10 11">AM401</strain>
    </source>
</reference>
<protein>
    <recommendedName>
        <fullName evidence="3">DNA topoisomerase (ATP-hydrolyzing)</fullName>
        <ecNumber evidence="3">5.6.2.2</ecNumber>
    </recommendedName>
</protein>
<evidence type="ECO:0000256" key="7">
    <source>
        <dbReference type="ARBA" id="ARBA00023125"/>
    </source>
</evidence>
<evidence type="ECO:0000256" key="2">
    <source>
        <dbReference type="ARBA" id="ARBA00010708"/>
    </source>
</evidence>
<proteinExistence type="inferred from homology"/>
<name>A0A540WVT5_9BACT</name>
<dbReference type="InterPro" id="IPR020568">
    <property type="entry name" value="Ribosomal_Su5_D2-typ_SF"/>
</dbReference>
<dbReference type="SUPFAM" id="SSF54211">
    <property type="entry name" value="Ribosomal protein S5 domain 2-like"/>
    <property type="match status" value="1"/>
</dbReference>
<keyword evidence="8" id="KW-0413">Isomerase</keyword>
<dbReference type="InterPro" id="IPR014721">
    <property type="entry name" value="Ribsml_uS5_D2-typ_fold_subgr"/>
</dbReference>
<evidence type="ECO:0000313" key="10">
    <source>
        <dbReference type="EMBL" id="TQF13040.1"/>
    </source>
</evidence>
<dbReference type="PANTHER" id="PTHR45866:SF1">
    <property type="entry name" value="DNA GYRASE SUBUNIT B, MITOCHONDRIAL"/>
    <property type="match status" value="1"/>
</dbReference>
<keyword evidence="7" id="KW-0238">DNA-binding</keyword>
<comment type="similarity">
    <text evidence="2">Belongs to the type II topoisomerase GyrB family.</text>
</comment>
<dbReference type="GO" id="GO:0003677">
    <property type="term" value="F:DNA binding"/>
    <property type="evidence" value="ECO:0007669"/>
    <property type="project" value="UniProtKB-KW"/>
</dbReference>
<evidence type="ECO:0000256" key="5">
    <source>
        <dbReference type="ARBA" id="ARBA00022840"/>
    </source>
</evidence>
<evidence type="ECO:0000313" key="11">
    <source>
        <dbReference type="Proteomes" id="UP000315369"/>
    </source>
</evidence>
<dbReference type="Pfam" id="PF00204">
    <property type="entry name" value="DNA_gyraseB"/>
    <property type="match status" value="1"/>
</dbReference>
<evidence type="ECO:0000256" key="8">
    <source>
        <dbReference type="ARBA" id="ARBA00023235"/>
    </source>
</evidence>
<gene>
    <name evidence="10" type="ORF">FJV41_26030</name>
</gene>
<keyword evidence="5" id="KW-0067">ATP-binding</keyword>
<sequence>MFETGEEMRGLMRRRPGLYLGGADGFALHSLAEVVLRSGAVAARERGTREVSLRMGADGSCTAVFDGWSCPAGVEAMPEEVEGWLSLTSYDPRGTRPEGVARGLVLPTCYDDLAMVSVFSSSLDVRVWGQGRAWGQRFREGIPQGGMRPEVLDVPASDSGLRLVFTPDASLFAEPPREVSEEVIRRMRELAALVPGVLWRFHDARSGREERILREQGLADLCRESTASSGPLHEPWSFEGLSGTTLFRLAMQWCERPGEGSACWGNLQRCSHRDIPREGLRRGLHEAVSARRAALGYRQVKLPFSKSALATGLTAVMELVVPVPIWHRHTHDRLETPEVESAVAGLVAKWVEEALARSPELEARLLPLAAVRAPSMRASRR</sequence>
<dbReference type="GO" id="GO:0003918">
    <property type="term" value="F:DNA topoisomerase type II (double strand cut, ATP-hydrolyzing) activity"/>
    <property type="evidence" value="ECO:0007669"/>
    <property type="project" value="UniProtKB-EC"/>
</dbReference>
<dbReference type="GO" id="GO:0006265">
    <property type="term" value="P:DNA topological change"/>
    <property type="evidence" value="ECO:0007669"/>
    <property type="project" value="InterPro"/>
</dbReference>
<dbReference type="InterPro" id="IPR036890">
    <property type="entry name" value="HATPase_C_sf"/>
</dbReference>
<evidence type="ECO:0000256" key="4">
    <source>
        <dbReference type="ARBA" id="ARBA00022741"/>
    </source>
</evidence>
<dbReference type="EMBL" id="VIFM01000115">
    <property type="protein sequence ID" value="TQF13040.1"/>
    <property type="molecule type" value="Genomic_DNA"/>
</dbReference>
<keyword evidence="4" id="KW-0547">Nucleotide-binding</keyword>
<evidence type="ECO:0000256" key="6">
    <source>
        <dbReference type="ARBA" id="ARBA00023029"/>
    </source>
</evidence>
<evidence type="ECO:0000259" key="9">
    <source>
        <dbReference type="Pfam" id="PF00204"/>
    </source>
</evidence>
<evidence type="ECO:0000256" key="3">
    <source>
        <dbReference type="ARBA" id="ARBA00012895"/>
    </source>
</evidence>
<dbReference type="EC" id="5.6.2.2" evidence="3"/>
<comment type="catalytic activity">
    <reaction evidence="1">
        <text>ATP-dependent breakage, passage and rejoining of double-stranded DNA.</text>
        <dbReference type="EC" id="5.6.2.2"/>
    </reaction>
</comment>
<comment type="caution">
    <text evidence="10">The sequence shown here is derived from an EMBL/GenBank/DDBJ whole genome shotgun (WGS) entry which is preliminary data.</text>
</comment>